<dbReference type="OrthoDB" id="7643467at2"/>
<keyword evidence="6" id="KW-1185">Reference proteome</keyword>
<dbReference type="SUPFAM" id="SSF51206">
    <property type="entry name" value="cAMP-binding domain-like"/>
    <property type="match status" value="1"/>
</dbReference>
<dbReference type="AlphaFoldDB" id="N6WMV5"/>
<evidence type="ECO:0000259" key="4">
    <source>
        <dbReference type="PROSITE" id="PS51063"/>
    </source>
</evidence>
<dbReference type="PROSITE" id="PS51063">
    <property type="entry name" value="HTH_CRP_2"/>
    <property type="match status" value="1"/>
</dbReference>
<evidence type="ECO:0000256" key="3">
    <source>
        <dbReference type="ARBA" id="ARBA00023163"/>
    </source>
</evidence>
<dbReference type="SMART" id="SM00419">
    <property type="entry name" value="HTH_CRP"/>
    <property type="match status" value="1"/>
</dbReference>
<dbReference type="Gene3D" id="2.60.120.10">
    <property type="entry name" value="Jelly Rolls"/>
    <property type="match status" value="1"/>
</dbReference>
<gene>
    <name evidence="5" type="ORF">J057_15425</name>
</gene>
<evidence type="ECO:0000256" key="1">
    <source>
        <dbReference type="ARBA" id="ARBA00023015"/>
    </source>
</evidence>
<name>N6WMV5_9GAMM</name>
<dbReference type="PATRIC" id="fig|626887.3.peg.3081"/>
<dbReference type="GO" id="GO:0006355">
    <property type="term" value="P:regulation of DNA-templated transcription"/>
    <property type="evidence" value="ECO:0007669"/>
    <property type="project" value="InterPro"/>
</dbReference>
<sequence length="240" mass="27000">MKTINVAVQPHAGVLAENFVEDSSDFLRRCGSEIHLGKGENLILENDPIDHVFLIEQGWACGYKLLVDGTMQTLHFFMPGDLCNLSTFMLLKSPMSVRALGPVIARKIPLTEMTHAADTLPDTRQFVREQEVLRKRMSHQWLVNLVSLQADQRLAHLLCEIVYRRHGAAAATRSSFNVPLTQIELAEALGISIVHMNRVVRQLRKEGMLDLRQGSLTVADWQNLVKFACFDAGYLKIATH</sequence>
<dbReference type="RefSeq" id="WP_004581031.1">
    <property type="nucleotide sequence ID" value="NZ_AP028878.1"/>
</dbReference>
<accession>N6WMV5</accession>
<dbReference type="CDD" id="cd00038">
    <property type="entry name" value="CAP_ED"/>
    <property type="match status" value="1"/>
</dbReference>
<dbReference type="SUPFAM" id="SSF46785">
    <property type="entry name" value="Winged helix' DNA-binding domain"/>
    <property type="match status" value="1"/>
</dbReference>
<evidence type="ECO:0000313" key="6">
    <source>
        <dbReference type="Proteomes" id="UP000013165"/>
    </source>
</evidence>
<evidence type="ECO:0000256" key="2">
    <source>
        <dbReference type="ARBA" id="ARBA00023125"/>
    </source>
</evidence>
<dbReference type="Pfam" id="PF00027">
    <property type="entry name" value="cNMP_binding"/>
    <property type="match status" value="1"/>
</dbReference>
<comment type="caution">
    <text evidence="5">The sequence shown here is derived from an EMBL/GenBank/DDBJ whole genome shotgun (WGS) entry which is preliminary data.</text>
</comment>
<dbReference type="STRING" id="626887.J057_15425"/>
<evidence type="ECO:0000313" key="5">
    <source>
        <dbReference type="EMBL" id="ENO12801.1"/>
    </source>
</evidence>
<dbReference type="GO" id="GO:0003677">
    <property type="term" value="F:DNA binding"/>
    <property type="evidence" value="ECO:0007669"/>
    <property type="project" value="UniProtKB-KW"/>
</dbReference>
<dbReference type="Proteomes" id="UP000013165">
    <property type="component" value="Unassembled WGS sequence"/>
</dbReference>
<dbReference type="EMBL" id="APLQ01000014">
    <property type="protein sequence ID" value="ENO12801.1"/>
    <property type="molecule type" value="Genomic_DNA"/>
</dbReference>
<keyword evidence="2" id="KW-0238">DNA-binding</keyword>
<dbReference type="InterPro" id="IPR014710">
    <property type="entry name" value="RmlC-like_jellyroll"/>
</dbReference>
<dbReference type="eggNOG" id="COG0664">
    <property type="taxonomic scope" value="Bacteria"/>
</dbReference>
<organism evidence="5 6">
    <name type="scientific">Marinobacter nanhaiticus D15-8W</name>
    <dbReference type="NCBI Taxonomy" id="626887"/>
    <lineage>
        <taxon>Bacteria</taxon>
        <taxon>Pseudomonadati</taxon>
        <taxon>Pseudomonadota</taxon>
        <taxon>Gammaproteobacteria</taxon>
        <taxon>Pseudomonadales</taxon>
        <taxon>Marinobacteraceae</taxon>
        <taxon>Marinobacter</taxon>
    </lineage>
</organism>
<dbReference type="HOGENOM" id="CLU_075053_0_0_6"/>
<proteinExistence type="predicted"/>
<protein>
    <submittedName>
        <fullName evidence="5">Crp/Fnr family transcriptional regulator</fullName>
    </submittedName>
</protein>
<keyword evidence="1" id="KW-0805">Transcription regulation</keyword>
<dbReference type="InterPro" id="IPR018490">
    <property type="entry name" value="cNMP-bd_dom_sf"/>
</dbReference>
<dbReference type="Pfam" id="PF13545">
    <property type="entry name" value="HTH_Crp_2"/>
    <property type="match status" value="1"/>
</dbReference>
<keyword evidence="3" id="KW-0804">Transcription</keyword>
<reference evidence="5 6" key="1">
    <citation type="journal article" date="2013" name="Genome Announc.">
        <title>Genome Sequence of the Polycyclic Aromatic Hydrocarbon-Degrading Bacterium Strain Marinobacter nanhaiticus D15-8WT.</title>
        <authorList>
            <person name="Cui Z."/>
            <person name="Gao W."/>
            <person name="Li Q."/>
            <person name="Xu G."/>
            <person name="Zheng L."/>
        </authorList>
    </citation>
    <scope>NUCLEOTIDE SEQUENCE [LARGE SCALE GENOMIC DNA]</scope>
    <source>
        <strain evidence="5 6">D15-8W</strain>
    </source>
</reference>
<dbReference type="InterPro" id="IPR036390">
    <property type="entry name" value="WH_DNA-bd_sf"/>
</dbReference>
<feature type="domain" description="HTH crp-type" evidence="4">
    <location>
        <begin position="148"/>
        <end position="222"/>
    </location>
</feature>
<dbReference type="InterPro" id="IPR000595">
    <property type="entry name" value="cNMP-bd_dom"/>
</dbReference>
<dbReference type="InterPro" id="IPR012318">
    <property type="entry name" value="HTH_CRP"/>
</dbReference>